<keyword evidence="7 10" id="KW-0472">Membrane</keyword>
<dbReference type="EC" id="2.3.1.275" evidence="10"/>
<evidence type="ECO:0000256" key="8">
    <source>
        <dbReference type="ARBA" id="ARBA00023209"/>
    </source>
</evidence>
<feature type="transmembrane region" description="Helical" evidence="10">
    <location>
        <begin position="113"/>
        <end position="138"/>
    </location>
</feature>
<dbReference type="NCBIfam" id="TIGR00023">
    <property type="entry name" value="glycerol-3-phosphate 1-O-acyltransferase PlsY"/>
    <property type="match status" value="1"/>
</dbReference>
<name>A0A2R4XHJ7_9BURK</name>
<keyword evidence="6 10" id="KW-0443">Lipid metabolism</keyword>
<feature type="transmembrane region" description="Helical" evidence="10">
    <location>
        <begin position="168"/>
        <end position="187"/>
    </location>
</feature>
<keyword evidence="2 10" id="KW-0444">Lipid biosynthesis</keyword>
<dbReference type="GO" id="GO:0008654">
    <property type="term" value="P:phospholipid biosynthetic process"/>
    <property type="evidence" value="ECO:0007669"/>
    <property type="project" value="UniProtKB-UniRule"/>
</dbReference>
<dbReference type="EMBL" id="CP028901">
    <property type="protein sequence ID" value="AWB33298.1"/>
    <property type="molecule type" value="Genomic_DNA"/>
</dbReference>
<dbReference type="InterPro" id="IPR003811">
    <property type="entry name" value="G3P_acylTferase_PlsY"/>
</dbReference>
<dbReference type="PANTHER" id="PTHR30309:SF0">
    <property type="entry name" value="GLYCEROL-3-PHOSPHATE ACYLTRANSFERASE-RELATED"/>
    <property type="match status" value="1"/>
</dbReference>
<dbReference type="AlphaFoldDB" id="A0A2R4XHJ7"/>
<comment type="catalytic activity">
    <reaction evidence="10">
        <text>an acyl phosphate + sn-glycerol 3-phosphate = a 1-acyl-sn-glycero-3-phosphate + phosphate</text>
        <dbReference type="Rhea" id="RHEA:34075"/>
        <dbReference type="ChEBI" id="CHEBI:43474"/>
        <dbReference type="ChEBI" id="CHEBI:57597"/>
        <dbReference type="ChEBI" id="CHEBI:57970"/>
        <dbReference type="ChEBI" id="CHEBI:59918"/>
        <dbReference type="EC" id="2.3.1.275"/>
    </reaction>
</comment>
<evidence type="ECO:0000313" key="13">
    <source>
        <dbReference type="Proteomes" id="UP000244571"/>
    </source>
</evidence>
<feature type="compositionally biased region" description="Basic and acidic residues" evidence="11">
    <location>
        <begin position="203"/>
        <end position="214"/>
    </location>
</feature>
<dbReference type="GO" id="GO:0043772">
    <property type="term" value="F:acyl-phosphate glycerol-3-phosphate acyltransferase activity"/>
    <property type="evidence" value="ECO:0007669"/>
    <property type="project" value="UniProtKB-UniRule"/>
</dbReference>
<comment type="subunit">
    <text evidence="10">Probably interacts with PlsX.</text>
</comment>
<dbReference type="RefSeq" id="WP_108620727.1">
    <property type="nucleotide sequence ID" value="NZ_CP028901.1"/>
</dbReference>
<dbReference type="PANTHER" id="PTHR30309">
    <property type="entry name" value="INNER MEMBRANE PROTEIN YGIH"/>
    <property type="match status" value="1"/>
</dbReference>
<keyword evidence="12" id="KW-0012">Acyltransferase</keyword>
<gene>
    <name evidence="10" type="primary">plsY</name>
    <name evidence="12" type="ORF">DBV39_05815</name>
</gene>
<keyword evidence="13" id="KW-1185">Reference proteome</keyword>
<evidence type="ECO:0000256" key="4">
    <source>
        <dbReference type="ARBA" id="ARBA00022692"/>
    </source>
</evidence>
<feature type="region of interest" description="Disordered" evidence="11">
    <location>
        <begin position="203"/>
        <end position="228"/>
    </location>
</feature>
<accession>A0A2R4XHJ7</accession>
<keyword evidence="9 10" id="KW-1208">Phospholipid metabolism</keyword>
<keyword evidence="5 10" id="KW-1133">Transmembrane helix</keyword>
<feature type="transmembrane region" description="Helical" evidence="10">
    <location>
        <begin position="86"/>
        <end position="107"/>
    </location>
</feature>
<feature type="transmembrane region" description="Helical" evidence="10">
    <location>
        <begin position="12"/>
        <end position="33"/>
    </location>
</feature>
<dbReference type="OrthoDB" id="9777124at2"/>
<evidence type="ECO:0000256" key="5">
    <source>
        <dbReference type="ARBA" id="ARBA00022989"/>
    </source>
</evidence>
<reference evidence="12 13" key="1">
    <citation type="submission" date="2018-04" db="EMBL/GenBank/DDBJ databases">
        <title>Bordetella sp. HZ20 isolated from seawater.</title>
        <authorList>
            <person name="Sun C."/>
        </authorList>
    </citation>
    <scope>NUCLEOTIDE SEQUENCE [LARGE SCALE GENOMIC DNA]</scope>
    <source>
        <strain evidence="12 13">HZ20</strain>
    </source>
</reference>
<feature type="compositionally biased region" description="Basic residues" evidence="11">
    <location>
        <begin position="215"/>
        <end position="228"/>
    </location>
</feature>
<evidence type="ECO:0000256" key="3">
    <source>
        <dbReference type="ARBA" id="ARBA00022679"/>
    </source>
</evidence>
<evidence type="ECO:0000313" key="12">
    <source>
        <dbReference type="EMBL" id="AWB33298.1"/>
    </source>
</evidence>
<dbReference type="GO" id="GO:0005886">
    <property type="term" value="C:plasma membrane"/>
    <property type="evidence" value="ECO:0007669"/>
    <property type="project" value="UniProtKB-SubCell"/>
</dbReference>
<dbReference type="HAMAP" id="MF_01043">
    <property type="entry name" value="PlsY"/>
    <property type="match status" value="1"/>
</dbReference>
<keyword evidence="8 10" id="KW-0594">Phospholipid biosynthesis</keyword>
<keyword evidence="3 10" id="KW-0808">Transferase</keyword>
<evidence type="ECO:0000256" key="11">
    <source>
        <dbReference type="SAM" id="MobiDB-lite"/>
    </source>
</evidence>
<comment type="pathway">
    <text evidence="10">Lipid metabolism; phospholipid metabolism.</text>
</comment>
<sequence length="228" mass="24174">MTTLDTPFMSLLAIAIAYLLGSIPFAILSSHLFGLADPRSYGSGNPGATNVLRSGNKAAALMTLVGDGFKGWLAVWLAIEYMAPPWTMAGVCLAVFLGHLFPVFLGFKGGKGVATALGVLLGISVWLGLATMLTWLIVAYFFRMSSAAAMASALFAPFYYVLASGMVWQAQGPVTFAISAMSLILIYRHHANLSRIIKGTEPKIGKKSAAEKSRTASHKKGSGHSGKR</sequence>
<evidence type="ECO:0000256" key="2">
    <source>
        <dbReference type="ARBA" id="ARBA00022516"/>
    </source>
</evidence>
<comment type="similarity">
    <text evidence="10">Belongs to the PlsY family.</text>
</comment>
<organism evidence="12 13">
    <name type="scientific">Orrella marina</name>
    <dbReference type="NCBI Taxonomy" id="2163011"/>
    <lineage>
        <taxon>Bacteria</taxon>
        <taxon>Pseudomonadati</taxon>
        <taxon>Pseudomonadota</taxon>
        <taxon>Betaproteobacteria</taxon>
        <taxon>Burkholderiales</taxon>
        <taxon>Alcaligenaceae</taxon>
        <taxon>Orrella</taxon>
    </lineage>
</organism>
<dbReference type="KEGG" id="boz:DBV39_05815"/>
<evidence type="ECO:0000256" key="9">
    <source>
        <dbReference type="ARBA" id="ARBA00023264"/>
    </source>
</evidence>
<dbReference type="Proteomes" id="UP000244571">
    <property type="component" value="Chromosome"/>
</dbReference>
<evidence type="ECO:0000256" key="7">
    <source>
        <dbReference type="ARBA" id="ARBA00023136"/>
    </source>
</evidence>
<dbReference type="UniPathway" id="UPA00085"/>
<protein>
    <recommendedName>
        <fullName evidence="10">Glycerol-3-phosphate acyltransferase</fullName>
    </recommendedName>
    <alternativeName>
        <fullName evidence="10">Acyl-PO4 G3P acyltransferase</fullName>
    </alternativeName>
    <alternativeName>
        <fullName evidence="10">Acyl-phosphate--glycerol-3-phosphate acyltransferase</fullName>
    </alternativeName>
    <alternativeName>
        <fullName evidence="10">G3P acyltransferase</fullName>
        <shortName evidence="10">GPAT</shortName>
        <ecNumber evidence="10">2.3.1.275</ecNumber>
    </alternativeName>
    <alternativeName>
        <fullName evidence="10">Lysophosphatidic acid synthase</fullName>
        <shortName evidence="10">LPA synthase</shortName>
    </alternativeName>
</protein>
<keyword evidence="4 10" id="KW-0812">Transmembrane</keyword>
<dbReference type="SMART" id="SM01207">
    <property type="entry name" value="G3P_acyltransf"/>
    <property type="match status" value="1"/>
</dbReference>
<proteinExistence type="inferred from homology"/>
<evidence type="ECO:0000256" key="10">
    <source>
        <dbReference type="HAMAP-Rule" id="MF_01043"/>
    </source>
</evidence>
<comment type="function">
    <text evidence="10">Catalyzes the transfer of an acyl group from acyl-phosphate (acyl-PO(4)) to glycerol-3-phosphate (G3P) to form lysophosphatidic acid (LPA). This enzyme utilizes acyl-phosphate as fatty acyl donor, but not acyl-CoA or acyl-ACP.</text>
</comment>
<evidence type="ECO:0000256" key="1">
    <source>
        <dbReference type="ARBA" id="ARBA00022475"/>
    </source>
</evidence>
<comment type="subcellular location">
    <subcellularLocation>
        <location evidence="10">Cell membrane</location>
        <topology evidence="10">Multi-pass membrane protein</topology>
    </subcellularLocation>
</comment>
<keyword evidence="1 10" id="KW-1003">Cell membrane</keyword>
<evidence type="ECO:0000256" key="6">
    <source>
        <dbReference type="ARBA" id="ARBA00023098"/>
    </source>
</evidence>
<dbReference type="Pfam" id="PF02660">
    <property type="entry name" value="G3P_acyltransf"/>
    <property type="match status" value="1"/>
</dbReference>